<reference evidence="2 3" key="1">
    <citation type="submission" date="2024-02" db="EMBL/GenBank/DDBJ databases">
        <authorList>
            <person name="Daric V."/>
            <person name="Darras S."/>
        </authorList>
    </citation>
    <scope>NUCLEOTIDE SEQUENCE [LARGE SCALE GENOMIC DNA]</scope>
</reference>
<gene>
    <name evidence="2" type="ORF">CVLEPA_LOCUS22848</name>
</gene>
<comment type="caution">
    <text evidence="2">The sequence shown here is derived from an EMBL/GenBank/DDBJ whole genome shotgun (WGS) entry which is preliminary data.</text>
</comment>
<sequence length="220" mass="24952">MVHWHPYNETYQSGNNGRFSRRSTGPTGHMKCLAETRSNADSYNESNRSAADAPGNPGLFNNAVSSTLSFLITCPYTFRLTNATTDLLYQKHPQDSRLNIPPSVISQTVAFFSWVDPDLFHASSTLSFLVMCPYSVRLTSANADQLKAKHPRSRKVKVNDNEAKTKLDYFDEWSSKNHTPCYSQTMRFRSQCPVVSHFVNCRFFPTGMTCDDTHESWNAE</sequence>
<feature type="compositionally biased region" description="Polar residues" evidence="1">
    <location>
        <begin position="9"/>
        <end position="26"/>
    </location>
</feature>
<protein>
    <submittedName>
        <fullName evidence="2">Uncharacterized protein</fullName>
    </submittedName>
</protein>
<keyword evidence="3" id="KW-1185">Reference proteome</keyword>
<evidence type="ECO:0000313" key="2">
    <source>
        <dbReference type="EMBL" id="CAK8690214.1"/>
    </source>
</evidence>
<dbReference type="EMBL" id="CAWYQH010000114">
    <property type="protein sequence ID" value="CAK8690214.1"/>
    <property type="molecule type" value="Genomic_DNA"/>
</dbReference>
<evidence type="ECO:0000256" key="1">
    <source>
        <dbReference type="SAM" id="MobiDB-lite"/>
    </source>
</evidence>
<feature type="region of interest" description="Disordered" evidence="1">
    <location>
        <begin position="1"/>
        <end position="30"/>
    </location>
</feature>
<organism evidence="2 3">
    <name type="scientific">Clavelina lepadiformis</name>
    <name type="common">Light-bulb sea squirt</name>
    <name type="synonym">Ascidia lepadiformis</name>
    <dbReference type="NCBI Taxonomy" id="159417"/>
    <lineage>
        <taxon>Eukaryota</taxon>
        <taxon>Metazoa</taxon>
        <taxon>Chordata</taxon>
        <taxon>Tunicata</taxon>
        <taxon>Ascidiacea</taxon>
        <taxon>Aplousobranchia</taxon>
        <taxon>Clavelinidae</taxon>
        <taxon>Clavelina</taxon>
    </lineage>
</organism>
<evidence type="ECO:0000313" key="3">
    <source>
        <dbReference type="Proteomes" id="UP001642483"/>
    </source>
</evidence>
<dbReference type="Proteomes" id="UP001642483">
    <property type="component" value="Unassembled WGS sequence"/>
</dbReference>
<accession>A0ABP0GHD3</accession>
<proteinExistence type="predicted"/>
<name>A0ABP0GHD3_CLALP</name>